<organism evidence="1 2">
    <name type="scientific">Candidatus Agrococcus pullicola</name>
    <dbReference type="NCBI Taxonomy" id="2838429"/>
    <lineage>
        <taxon>Bacteria</taxon>
        <taxon>Bacillati</taxon>
        <taxon>Actinomycetota</taxon>
        <taxon>Actinomycetes</taxon>
        <taxon>Micrococcales</taxon>
        <taxon>Microbacteriaceae</taxon>
        <taxon>Agrococcus</taxon>
    </lineage>
</organism>
<proteinExistence type="predicted"/>
<dbReference type="Gene3D" id="3.40.50.1820">
    <property type="entry name" value="alpha/beta hydrolase"/>
    <property type="match status" value="1"/>
</dbReference>
<name>A0A9D1YSW6_9MICO</name>
<sequence length="70" mass="7499">MIIDTGERELPPVLCLHSLFLDPRAFDDLISAGAGRFRFIAPEFLGQGSRTDAATSTVTMDACADDVLGL</sequence>
<reference evidence="1" key="1">
    <citation type="journal article" date="2021" name="PeerJ">
        <title>Extensive microbial diversity within the chicken gut microbiome revealed by metagenomics and culture.</title>
        <authorList>
            <person name="Gilroy R."/>
            <person name="Ravi A."/>
            <person name="Getino M."/>
            <person name="Pursley I."/>
            <person name="Horton D.L."/>
            <person name="Alikhan N.F."/>
            <person name="Baker D."/>
            <person name="Gharbi K."/>
            <person name="Hall N."/>
            <person name="Watson M."/>
            <person name="Adriaenssens E.M."/>
            <person name="Foster-Nyarko E."/>
            <person name="Jarju S."/>
            <person name="Secka A."/>
            <person name="Antonio M."/>
            <person name="Oren A."/>
            <person name="Chaudhuri R.R."/>
            <person name="La Ragione R."/>
            <person name="Hildebrand F."/>
            <person name="Pallen M.J."/>
        </authorList>
    </citation>
    <scope>NUCLEOTIDE SEQUENCE</scope>
    <source>
        <strain evidence="1">ChiGjej1B1-98</strain>
    </source>
</reference>
<dbReference type="InterPro" id="IPR029058">
    <property type="entry name" value="AB_hydrolase_fold"/>
</dbReference>
<dbReference type="Proteomes" id="UP000824005">
    <property type="component" value="Unassembled WGS sequence"/>
</dbReference>
<evidence type="ECO:0000313" key="1">
    <source>
        <dbReference type="EMBL" id="HIY65048.1"/>
    </source>
</evidence>
<gene>
    <name evidence="1" type="ORF">H9830_02065</name>
</gene>
<evidence type="ECO:0008006" key="3">
    <source>
        <dbReference type="Google" id="ProtNLM"/>
    </source>
</evidence>
<accession>A0A9D1YSW6</accession>
<reference evidence="1" key="2">
    <citation type="submission" date="2021-04" db="EMBL/GenBank/DDBJ databases">
        <authorList>
            <person name="Gilroy R."/>
        </authorList>
    </citation>
    <scope>NUCLEOTIDE SEQUENCE</scope>
    <source>
        <strain evidence="1">ChiGjej1B1-98</strain>
    </source>
</reference>
<dbReference type="SUPFAM" id="SSF53474">
    <property type="entry name" value="alpha/beta-Hydrolases"/>
    <property type="match status" value="1"/>
</dbReference>
<evidence type="ECO:0000313" key="2">
    <source>
        <dbReference type="Proteomes" id="UP000824005"/>
    </source>
</evidence>
<dbReference type="AlphaFoldDB" id="A0A9D1YSW6"/>
<protein>
    <recommendedName>
        <fullName evidence="3">Alpha/beta hydrolase</fullName>
    </recommendedName>
</protein>
<dbReference type="EMBL" id="DXDC01000056">
    <property type="protein sequence ID" value="HIY65048.1"/>
    <property type="molecule type" value="Genomic_DNA"/>
</dbReference>
<feature type="non-terminal residue" evidence="1">
    <location>
        <position position="70"/>
    </location>
</feature>
<comment type="caution">
    <text evidence="1">The sequence shown here is derived from an EMBL/GenBank/DDBJ whole genome shotgun (WGS) entry which is preliminary data.</text>
</comment>